<geneLocation type="plasmid" evidence="2 3">
    <name>pROB01</name>
</geneLocation>
<keyword evidence="2" id="KW-0614">Plasmid</keyword>
<dbReference type="Pfam" id="PF00668">
    <property type="entry name" value="Condensation"/>
    <property type="match status" value="1"/>
</dbReference>
<dbReference type="Gene3D" id="3.30.559.30">
    <property type="entry name" value="Nonribosomal peptide synthetase, condensation domain"/>
    <property type="match status" value="1"/>
</dbReference>
<gene>
    <name evidence="2" type="ordered locus">ROP_pROB01-01600</name>
</gene>
<accession>C1BCR5</accession>
<evidence type="ECO:0000313" key="3">
    <source>
        <dbReference type="Proteomes" id="UP000002212"/>
    </source>
</evidence>
<organism evidence="2 3">
    <name type="scientific">Rhodococcus opacus (strain B4)</name>
    <dbReference type="NCBI Taxonomy" id="632772"/>
    <lineage>
        <taxon>Bacteria</taxon>
        <taxon>Bacillati</taxon>
        <taxon>Actinomycetota</taxon>
        <taxon>Actinomycetes</taxon>
        <taxon>Mycobacteriales</taxon>
        <taxon>Nocardiaceae</taxon>
        <taxon>Rhodococcus</taxon>
    </lineage>
</organism>
<name>C1BCR5_RHOOB</name>
<evidence type="ECO:0000259" key="1">
    <source>
        <dbReference type="Pfam" id="PF00668"/>
    </source>
</evidence>
<dbReference type="AlphaFoldDB" id="C1BCR5"/>
<protein>
    <submittedName>
        <fullName evidence="2">Putative non-ribosomal peptide synthetase</fullName>
    </submittedName>
</protein>
<dbReference type="HOGENOM" id="CLU_1229095_0_0_11"/>
<dbReference type="GO" id="GO:0003824">
    <property type="term" value="F:catalytic activity"/>
    <property type="evidence" value="ECO:0007669"/>
    <property type="project" value="InterPro"/>
</dbReference>
<feature type="domain" description="Condensation" evidence="1">
    <location>
        <begin position="3"/>
        <end position="86"/>
    </location>
</feature>
<proteinExistence type="predicted"/>
<reference evidence="2 3" key="1">
    <citation type="submission" date="2009-03" db="EMBL/GenBank/DDBJ databases">
        <title>Comparison of the complete genome sequences of Rhodococcus erythropolis PR4 and Rhodococcus opacus B4.</title>
        <authorList>
            <person name="Takarada H."/>
            <person name="Sekine M."/>
            <person name="Hosoyama A."/>
            <person name="Yamada R."/>
            <person name="Fujisawa T."/>
            <person name="Omata S."/>
            <person name="Shimizu A."/>
            <person name="Tsukatani N."/>
            <person name="Tanikawa S."/>
            <person name="Fujita N."/>
            <person name="Harayama S."/>
        </authorList>
    </citation>
    <scope>NUCLEOTIDE SEQUENCE [LARGE SCALE GENOMIC DNA]</scope>
    <source>
        <strain evidence="2 3">B4</strain>
        <plasmid evidence="2 3">pROB01</plasmid>
    </source>
</reference>
<dbReference type="SUPFAM" id="SSF52777">
    <property type="entry name" value="CoA-dependent acyltransferases"/>
    <property type="match status" value="1"/>
</dbReference>
<sequence length="225" mass="23956">MIVSAFAAFLALMTGAENILLSLPVSARTSALLRNSAGSVSNMLPLRRRRVRSSTVGEAMKPTQAALTAALRHQRYRREDIGRDRHSGAAASAPSDPAPFGPVINLMMFTQQISFGGVTGQVQVLTTGPTSELAINVYPGSIGSLPRIDFEGNSTAYSHDKLGAHHRWFIAFLDTFAAADSSTAIADLGLFLPGERTGFVPASGAADCPPSSIPKRWRCEQTNGR</sequence>
<dbReference type="KEGG" id="rop:ROP_pROB01-01600"/>
<dbReference type="EMBL" id="AP011116">
    <property type="protein sequence ID" value="BAH55659.1"/>
    <property type="molecule type" value="Genomic_DNA"/>
</dbReference>
<evidence type="ECO:0000313" key="2">
    <source>
        <dbReference type="EMBL" id="BAH55659.1"/>
    </source>
</evidence>
<dbReference type="PATRIC" id="fig|632772.20.peg.7879"/>
<dbReference type="Proteomes" id="UP000002212">
    <property type="component" value="Plasmid pROB01"/>
</dbReference>
<dbReference type="InterPro" id="IPR001242">
    <property type="entry name" value="Condensation_dom"/>
</dbReference>